<accession>A0ABZ0L0T8</accession>
<dbReference type="GO" id="GO:0004642">
    <property type="term" value="F:phosphoribosylformylglycinamidine synthase activity"/>
    <property type="evidence" value="ECO:0007669"/>
    <property type="project" value="UniProtKB-EC"/>
</dbReference>
<dbReference type="EC" id="6.3.5.3" evidence="6"/>
<sequence length="84" mass="9712">MYKVKVFITLRENVLDPQGTAVESALHSMAFEAVRDVRIGKYMELTIEKTDQNIDEAVKEMCERLLANTVIEDYRYDIEEVVAL</sequence>
<dbReference type="InterPro" id="IPR003850">
    <property type="entry name" value="PurS"/>
</dbReference>
<keyword evidence="2 6" id="KW-0436">Ligase</keyword>
<dbReference type="PANTHER" id="PTHR34696">
    <property type="entry name" value="PHOSPHORIBOSYLFORMYLGLYCINAMIDINE SYNTHASE SUBUNIT PURS"/>
    <property type="match status" value="1"/>
</dbReference>
<evidence type="ECO:0000256" key="3">
    <source>
        <dbReference type="ARBA" id="ARBA00022741"/>
    </source>
</evidence>
<dbReference type="Gene3D" id="3.30.1280.10">
    <property type="entry name" value="Phosphoribosylformylglycinamidine synthase subunit PurS"/>
    <property type="match status" value="1"/>
</dbReference>
<gene>
    <name evidence="6 7" type="primary">purS</name>
    <name evidence="7" type="ORF">PGH26_07675</name>
</gene>
<dbReference type="NCBIfam" id="TIGR00302">
    <property type="entry name" value="phosphoribosylformylglycinamidine synthase subunit PurS"/>
    <property type="match status" value="1"/>
</dbReference>
<dbReference type="InterPro" id="IPR036604">
    <property type="entry name" value="PurS-like_sf"/>
</dbReference>
<dbReference type="PANTHER" id="PTHR34696:SF1">
    <property type="entry name" value="PHOSPHORIBOSYLFORMYLGLYCINAMIDINE SYNTHASE SUBUNIT PURS"/>
    <property type="match status" value="1"/>
</dbReference>
<proteinExistence type="inferred from homology"/>
<evidence type="ECO:0000256" key="5">
    <source>
        <dbReference type="ARBA" id="ARBA00022840"/>
    </source>
</evidence>
<keyword evidence="3 6" id="KW-0547">Nucleotide-binding</keyword>
<evidence type="ECO:0000256" key="4">
    <source>
        <dbReference type="ARBA" id="ARBA00022755"/>
    </source>
</evidence>
<comment type="catalytic activity">
    <reaction evidence="6">
        <text>N(2)-formyl-N(1)-(5-phospho-beta-D-ribosyl)glycinamide + L-glutamine + ATP + H2O = 2-formamido-N(1)-(5-O-phospho-beta-D-ribosyl)acetamidine + L-glutamate + ADP + phosphate + H(+)</text>
        <dbReference type="Rhea" id="RHEA:17129"/>
        <dbReference type="ChEBI" id="CHEBI:15377"/>
        <dbReference type="ChEBI" id="CHEBI:15378"/>
        <dbReference type="ChEBI" id="CHEBI:29985"/>
        <dbReference type="ChEBI" id="CHEBI:30616"/>
        <dbReference type="ChEBI" id="CHEBI:43474"/>
        <dbReference type="ChEBI" id="CHEBI:58359"/>
        <dbReference type="ChEBI" id="CHEBI:147286"/>
        <dbReference type="ChEBI" id="CHEBI:147287"/>
        <dbReference type="ChEBI" id="CHEBI:456216"/>
        <dbReference type="EC" id="6.3.5.3"/>
    </reaction>
</comment>
<organism evidence="7 8">
    <name type="scientific">Sporosarcina jeotgali</name>
    <dbReference type="NCBI Taxonomy" id="3020056"/>
    <lineage>
        <taxon>Bacteria</taxon>
        <taxon>Bacillati</taxon>
        <taxon>Bacillota</taxon>
        <taxon>Bacilli</taxon>
        <taxon>Bacillales</taxon>
        <taxon>Caryophanaceae</taxon>
        <taxon>Sporosarcina</taxon>
    </lineage>
</organism>
<comment type="pathway">
    <text evidence="6">Purine metabolism; IMP biosynthesis via de novo pathway; 5-amino-1-(5-phospho-D-ribosyl)imidazole from N(2)-formyl-N(1)-(5-phospho-D-ribosyl)glycinamide: step 1/2.</text>
</comment>
<evidence type="ECO:0000256" key="2">
    <source>
        <dbReference type="ARBA" id="ARBA00022598"/>
    </source>
</evidence>
<comment type="function">
    <text evidence="6">Part of the phosphoribosylformylglycinamidine synthase complex involved in the purines biosynthetic pathway. Catalyzes the ATP-dependent conversion of formylglycinamide ribonucleotide (FGAR) and glutamine to yield formylglycinamidine ribonucleotide (FGAM) and glutamate. The FGAM synthase complex is composed of three subunits. PurQ produces an ammonia molecule by converting glutamine to glutamate. PurL transfers the ammonia molecule to FGAR to form FGAM in an ATP-dependent manner. PurS interacts with PurQ and PurL and is thought to assist in the transfer of the ammonia molecule from PurQ to PurL.</text>
</comment>
<comment type="subunit">
    <text evidence="6">Part of the FGAM synthase complex composed of 1 PurL, 1 PurQ and 2 PurS subunits.</text>
</comment>
<name>A0ABZ0L0T8_9BACL</name>
<dbReference type="Proteomes" id="UP001303532">
    <property type="component" value="Chromosome"/>
</dbReference>
<comment type="subcellular location">
    <subcellularLocation>
        <location evidence="6">Cytoplasm</location>
    </subcellularLocation>
</comment>
<keyword evidence="8" id="KW-1185">Reference proteome</keyword>
<keyword evidence="5 6" id="KW-0067">ATP-binding</keyword>
<dbReference type="EMBL" id="CP116341">
    <property type="protein sequence ID" value="WOV85802.1"/>
    <property type="molecule type" value="Genomic_DNA"/>
</dbReference>
<protein>
    <recommendedName>
        <fullName evidence="6">Phosphoribosylformylglycinamidine synthase subunit PurS</fullName>
        <shortName evidence="6">FGAM synthase</shortName>
        <ecNumber evidence="6">6.3.5.3</ecNumber>
    </recommendedName>
    <alternativeName>
        <fullName evidence="6">Formylglycinamide ribonucleotide amidotransferase subunit III</fullName>
        <shortName evidence="6">FGAR amidotransferase III</shortName>
        <shortName evidence="6">FGAR-AT III</shortName>
    </alternativeName>
    <alternativeName>
        <fullName evidence="6">Phosphoribosylformylglycinamidine synthase subunit III</fullName>
    </alternativeName>
</protein>
<dbReference type="SUPFAM" id="SSF82697">
    <property type="entry name" value="PurS-like"/>
    <property type="match status" value="1"/>
</dbReference>
<dbReference type="HAMAP" id="MF_01926">
    <property type="entry name" value="PurS"/>
    <property type="match status" value="1"/>
</dbReference>
<comment type="similarity">
    <text evidence="6">Belongs to the PurS family.</text>
</comment>
<keyword evidence="4 6" id="KW-0658">Purine biosynthesis</keyword>
<evidence type="ECO:0000256" key="1">
    <source>
        <dbReference type="ARBA" id="ARBA00022490"/>
    </source>
</evidence>
<dbReference type="Pfam" id="PF02700">
    <property type="entry name" value="PurS"/>
    <property type="match status" value="1"/>
</dbReference>
<dbReference type="NCBIfam" id="NF004630">
    <property type="entry name" value="PRK05974.1"/>
    <property type="match status" value="1"/>
</dbReference>
<evidence type="ECO:0000256" key="6">
    <source>
        <dbReference type="HAMAP-Rule" id="MF_01926"/>
    </source>
</evidence>
<evidence type="ECO:0000313" key="8">
    <source>
        <dbReference type="Proteomes" id="UP001303532"/>
    </source>
</evidence>
<dbReference type="RefSeq" id="WP_323693397.1">
    <property type="nucleotide sequence ID" value="NZ_CP116341.1"/>
</dbReference>
<reference evidence="7 8" key="1">
    <citation type="submission" date="2023-01" db="EMBL/GenBank/DDBJ databases">
        <title>Sporosarcina sp. nov., isolated from Korean tranditional fermented seafood 'Jeotgal'.</title>
        <authorList>
            <person name="Yang A.-I."/>
        </authorList>
    </citation>
    <scope>NUCLEOTIDE SEQUENCE [LARGE SCALE GENOMIC DNA]</scope>
    <source>
        <strain evidence="7 8">B2O-1</strain>
    </source>
</reference>
<evidence type="ECO:0000313" key="7">
    <source>
        <dbReference type="EMBL" id="WOV85802.1"/>
    </source>
</evidence>
<keyword evidence="1 6" id="KW-0963">Cytoplasm</keyword>